<dbReference type="InterPro" id="IPR023393">
    <property type="entry name" value="START-like_dom_sf"/>
</dbReference>
<gene>
    <name evidence="1" type="ORF">ACFOET_19580</name>
</gene>
<dbReference type="RefSeq" id="WP_379025831.1">
    <property type="nucleotide sequence ID" value="NZ_JBHRTA010000061.1"/>
</dbReference>
<dbReference type="Gene3D" id="3.30.530.20">
    <property type="match status" value="1"/>
</dbReference>
<comment type="caution">
    <text evidence="1">The sequence shown here is derived from an EMBL/GenBank/DDBJ whole genome shotgun (WGS) entry which is preliminary data.</text>
</comment>
<evidence type="ECO:0000313" key="1">
    <source>
        <dbReference type="EMBL" id="MFC3199829.1"/>
    </source>
</evidence>
<sequence length="232" mass="26388">MNTYKSAVEAKNGGPFAASNRPVCPGVAFQWIDKFEFLKRLLSHIPPYIVVYYQRCFEHSILPLLYYTRTWSDIKKQMNMEKLQFKTTINAPTAKVYETMIGETTFKQWTAVFNPSSDFESDAVGGGWEKGSKILFVGTGENGKREGMVGYIRENTPNEYVSIEYVGVVDGDIEITEGPVAEEWRGFENYTFTADGEMTTVTVDTDVNDQMVDYFRETYPKALKSLKELCEG</sequence>
<proteinExistence type="predicted"/>
<evidence type="ECO:0000313" key="2">
    <source>
        <dbReference type="Proteomes" id="UP001595526"/>
    </source>
</evidence>
<dbReference type="EMBL" id="JBHRTA010000061">
    <property type="protein sequence ID" value="MFC3199829.1"/>
    <property type="molecule type" value="Genomic_DNA"/>
</dbReference>
<keyword evidence="2" id="KW-1185">Reference proteome</keyword>
<dbReference type="Proteomes" id="UP001595526">
    <property type="component" value="Unassembled WGS sequence"/>
</dbReference>
<accession>A0ABV7JST5</accession>
<organism evidence="1 2">
    <name type="scientific">Parapedobacter deserti</name>
    <dbReference type="NCBI Taxonomy" id="1912957"/>
    <lineage>
        <taxon>Bacteria</taxon>
        <taxon>Pseudomonadati</taxon>
        <taxon>Bacteroidota</taxon>
        <taxon>Sphingobacteriia</taxon>
        <taxon>Sphingobacteriales</taxon>
        <taxon>Sphingobacteriaceae</taxon>
        <taxon>Parapedobacter</taxon>
    </lineage>
</organism>
<name>A0ABV7JST5_9SPHI</name>
<dbReference type="SUPFAM" id="SSF55961">
    <property type="entry name" value="Bet v1-like"/>
    <property type="match status" value="1"/>
</dbReference>
<protein>
    <recommendedName>
        <fullName evidence="3">SRPBCC domain-containing protein</fullName>
    </recommendedName>
</protein>
<reference evidence="2" key="1">
    <citation type="journal article" date="2019" name="Int. J. Syst. Evol. Microbiol.">
        <title>The Global Catalogue of Microorganisms (GCM) 10K type strain sequencing project: providing services to taxonomists for standard genome sequencing and annotation.</title>
        <authorList>
            <consortium name="The Broad Institute Genomics Platform"/>
            <consortium name="The Broad Institute Genome Sequencing Center for Infectious Disease"/>
            <person name="Wu L."/>
            <person name="Ma J."/>
        </authorList>
    </citation>
    <scope>NUCLEOTIDE SEQUENCE [LARGE SCALE GENOMIC DNA]</scope>
    <source>
        <strain evidence="2">KCTC 52416</strain>
    </source>
</reference>
<evidence type="ECO:0008006" key="3">
    <source>
        <dbReference type="Google" id="ProtNLM"/>
    </source>
</evidence>